<feature type="region of interest" description="Disordered" evidence="1">
    <location>
        <begin position="41"/>
        <end position="76"/>
    </location>
</feature>
<dbReference type="Proteomes" id="UP001283361">
    <property type="component" value="Unassembled WGS sequence"/>
</dbReference>
<keyword evidence="3" id="KW-1185">Reference proteome</keyword>
<comment type="caution">
    <text evidence="2">The sequence shown here is derived from an EMBL/GenBank/DDBJ whole genome shotgun (WGS) entry which is preliminary data.</text>
</comment>
<dbReference type="AlphaFoldDB" id="A0AAE1CTS1"/>
<dbReference type="EMBL" id="JAWDGP010006776">
    <property type="protein sequence ID" value="KAK3735638.1"/>
    <property type="molecule type" value="Genomic_DNA"/>
</dbReference>
<accession>A0AAE1CTS1</accession>
<protein>
    <submittedName>
        <fullName evidence="2">Uncharacterized protein</fullName>
    </submittedName>
</protein>
<name>A0AAE1CTS1_9GAST</name>
<gene>
    <name evidence="2" type="ORF">RRG08_027934</name>
</gene>
<feature type="compositionally biased region" description="Polar residues" evidence="1">
    <location>
        <begin position="45"/>
        <end position="69"/>
    </location>
</feature>
<evidence type="ECO:0000313" key="2">
    <source>
        <dbReference type="EMBL" id="KAK3735638.1"/>
    </source>
</evidence>
<reference evidence="2" key="1">
    <citation type="journal article" date="2023" name="G3 (Bethesda)">
        <title>A reference genome for the long-term kleptoplast-retaining sea slug Elysia crispata morphotype clarki.</title>
        <authorList>
            <person name="Eastman K.E."/>
            <person name="Pendleton A.L."/>
            <person name="Shaikh M.A."/>
            <person name="Suttiyut T."/>
            <person name="Ogas R."/>
            <person name="Tomko P."/>
            <person name="Gavelis G."/>
            <person name="Widhalm J.R."/>
            <person name="Wisecaver J.H."/>
        </authorList>
    </citation>
    <scope>NUCLEOTIDE SEQUENCE</scope>
    <source>
        <strain evidence="2">ECLA1</strain>
    </source>
</reference>
<proteinExistence type="predicted"/>
<evidence type="ECO:0000313" key="3">
    <source>
        <dbReference type="Proteomes" id="UP001283361"/>
    </source>
</evidence>
<evidence type="ECO:0000256" key="1">
    <source>
        <dbReference type="SAM" id="MobiDB-lite"/>
    </source>
</evidence>
<organism evidence="2 3">
    <name type="scientific">Elysia crispata</name>
    <name type="common">lettuce slug</name>
    <dbReference type="NCBI Taxonomy" id="231223"/>
    <lineage>
        <taxon>Eukaryota</taxon>
        <taxon>Metazoa</taxon>
        <taxon>Spiralia</taxon>
        <taxon>Lophotrochozoa</taxon>
        <taxon>Mollusca</taxon>
        <taxon>Gastropoda</taxon>
        <taxon>Heterobranchia</taxon>
        <taxon>Euthyneura</taxon>
        <taxon>Panpulmonata</taxon>
        <taxon>Sacoglossa</taxon>
        <taxon>Placobranchoidea</taxon>
        <taxon>Plakobranchidae</taxon>
        <taxon>Elysia</taxon>
    </lineage>
</organism>
<sequence length="103" mass="11485">MTTPAATTTNIELPELQTRANNDIVKSNFFFFLNQKKGVEAHKPQAQSPTLSSVRAQPQPNIHQHQSFNLMPVDIPGTPASRQMNAIDRALIWGPNSLMQYAQ</sequence>